<evidence type="ECO:0000256" key="1">
    <source>
        <dbReference type="ARBA" id="ARBA00004251"/>
    </source>
</evidence>
<feature type="signal peptide" evidence="11">
    <location>
        <begin position="1"/>
        <end position="22"/>
    </location>
</feature>
<dbReference type="GO" id="GO:0016324">
    <property type="term" value="C:apical plasma membrane"/>
    <property type="evidence" value="ECO:0007669"/>
    <property type="project" value="TreeGrafter"/>
</dbReference>
<evidence type="ECO:0000313" key="12">
    <source>
        <dbReference type="EMBL" id="RZC40115.1"/>
    </source>
</evidence>
<feature type="non-terminal residue" evidence="12">
    <location>
        <position position="362"/>
    </location>
</feature>
<evidence type="ECO:0000256" key="2">
    <source>
        <dbReference type="ARBA" id="ARBA00021200"/>
    </source>
</evidence>
<dbReference type="Proteomes" id="UP000292052">
    <property type="component" value="Unassembled WGS sequence"/>
</dbReference>
<sequence>MRIKGGSEVLVFIIALVDLIDGKERVWKFDVDISNPANWVDGKLAEGCQGVHFAPLNDAPVYIRQLAAQELVLPSDGEIDIIDGGSIEFKDNKKCIKLKPLNYHDWYDEDSWEKSENVAVPHKERIPCDHDDVVFPKGIHTRVSQDLAPLIETRSIKLGDDLPSNEEMETFMDSEMGSTIFFNPIAPFSFDIKRRACDDPFGCFCHSSYVPCPTKKSPGKTTCLNPIEPEDFCREICGAYVTFKPKTGFRLDHLRSKLSKYAVDTYASRVKDYLGNDVIQVVFSEKEYEGKSLEEAQDFLDGLKTTDDVENAQMQKSGRFVAEGGGVGSTLAIVFGTFVAVGMFFAVFLYLNGDTRVDLIIS</sequence>
<evidence type="ECO:0000256" key="4">
    <source>
        <dbReference type="ARBA" id="ARBA00022475"/>
    </source>
</evidence>
<accession>A0A482W5A9</accession>
<dbReference type="GO" id="GO:0015031">
    <property type="term" value="P:protein transport"/>
    <property type="evidence" value="ECO:0007669"/>
    <property type="project" value="UniProtKB-KW"/>
</dbReference>
<dbReference type="EMBL" id="QDEB01028716">
    <property type="protein sequence ID" value="RZC40115.1"/>
    <property type="molecule type" value="Genomic_DNA"/>
</dbReference>
<evidence type="ECO:0000313" key="13">
    <source>
        <dbReference type="Proteomes" id="UP000292052"/>
    </source>
</evidence>
<feature type="transmembrane region" description="Helical" evidence="10">
    <location>
        <begin position="331"/>
        <end position="351"/>
    </location>
</feature>
<evidence type="ECO:0000256" key="11">
    <source>
        <dbReference type="SAM" id="SignalP"/>
    </source>
</evidence>
<feature type="chain" id="PRO_5019793127" description="Protein amnionless" evidence="11">
    <location>
        <begin position="23"/>
        <end position="362"/>
    </location>
</feature>
<evidence type="ECO:0000256" key="3">
    <source>
        <dbReference type="ARBA" id="ARBA00022448"/>
    </source>
</evidence>
<reference evidence="12 13" key="1">
    <citation type="submission" date="2017-03" db="EMBL/GenBank/DDBJ databases">
        <title>Genome of the blue death feigning beetle - Asbolus verrucosus.</title>
        <authorList>
            <person name="Rider S.D."/>
        </authorList>
    </citation>
    <scope>NUCLEOTIDE SEQUENCE [LARGE SCALE GENOMIC DNA]</scope>
    <source>
        <strain evidence="12">Butters</strain>
        <tissue evidence="12">Head and leg muscle</tissue>
    </source>
</reference>
<organism evidence="12 13">
    <name type="scientific">Asbolus verrucosus</name>
    <name type="common">Desert ironclad beetle</name>
    <dbReference type="NCBI Taxonomy" id="1661398"/>
    <lineage>
        <taxon>Eukaryota</taxon>
        <taxon>Metazoa</taxon>
        <taxon>Ecdysozoa</taxon>
        <taxon>Arthropoda</taxon>
        <taxon>Hexapoda</taxon>
        <taxon>Insecta</taxon>
        <taxon>Pterygota</taxon>
        <taxon>Neoptera</taxon>
        <taxon>Endopterygota</taxon>
        <taxon>Coleoptera</taxon>
        <taxon>Polyphaga</taxon>
        <taxon>Cucujiformia</taxon>
        <taxon>Tenebrionidae</taxon>
        <taxon>Pimeliinae</taxon>
        <taxon>Asbolus</taxon>
    </lineage>
</organism>
<keyword evidence="7" id="KW-0653">Protein transport</keyword>
<keyword evidence="5 10" id="KW-0812">Transmembrane</keyword>
<keyword evidence="8 10" id="KW-1133">Transmembrane helix</keyword>
<evidence type="ECO:0000256" key="6">
    <source>
        <dbReference type="ARBA" id="ARBA00022729"/>
    </source>
</evidence>
<dbReference type="AlphaFoldDB" id="A0A482W5A9"/>
<proteinExistence type="predicted"/>
<keyword evidence="13" id="KW-1185">Reference proteome</keyword>
<name>A0A482W5A9_ASBVE</name>
<evidence type="ECO:0000256" key="5">
    <source>
        <dbReference type="ARBA" id="ARBA00022692"/>
    </source>
</evidence>
<keyword evidence="9 10" id="KW-0472">Membrane</keyword>
<keyword evidence="4" id="KW-1003">Cell membrane</keyword>
<dbReference type="GO" id="GO:0006898">
    <property type="term" value="P:receptor-mediated endocytosis"/>
    <property type="evidence" value="ECO:0007669"/>
    <property type="project" value="TreeGrafter"/>
</dbReference>
<dbReference type="Pfam" id="PF14828">
    <property type="entry name" value="Amnionless"/>
    <property type="match status" value="1"/>
</dbReference>
<dbReference type="PANTHER" id="PTHR14995">
    <property type="entry name" value="AMNIONLESS"/>
    <property type="match status" value="1"/>
</dbReference>
<keyword evidence="3" id="KW-0813">Transport</keyword>
<keyword evidence="6 11" id="KW-0732">Signal</keyword>
<evidence type="ECO:0000256" key="9">
    <source>
        <dbReference type="ARBA" id="ARBA00023136"/>
    </source>
</evidence>
<comment type="caution">
    <text evidence="12">The sequence shown here is derived from an EMBL/GenBank/DDBJ whole genome shotgun (WGS) entry which is preliminary data.</text>
</comment>
<evidence type="ECO:0000256" key="10">
    <source>
        <dbReference type="SAM" id="Phobius"/>
    </source>
</evidence>
<protein>
    <recommendedName>
        <fullName evidence="2">Protein amnionless</fullName>
    </recommendedName>
</protein>
<dbReference type="PANTHER" id="PTHR14995:SF2">
    <property type="entry name" value="PROTEIN AMNIONLESS"/>
    <property type="match status" value="1"/>
</dbReference>
<evidence type="ECO:0000256" key="8">
    <source>
        <dbReference type="ARBA" id="ARBA00022989"/>
    </source>
</evidence>
<dbReference type="InterPro" id="IPR026112">
    <property type="entry name" value="AMN"/>
</dbReference>
<gene>
    <name evidence="12" type="ORF">BDFB_012663</name>
</gene>
<comment type="subcellular location">
    <subcellularLocation>
        <location evidence="1">Cell membrane</location>
        <topology evidence="1">Single-pass type I membrane protein</topology>
    </subcellularLocation>
</comment>
<evidence type="ECO:0000256" key="7">
    <source>
        <dbReference type="ARBA" id="ARBA00022927"/>
    </source>
</evidence>
<dbReference type="STRING" id="1661398.A0A482W5A9"/>
<dbReference type="GO" id="GO:0030139">
    <property type="term" value="C:endocytic vesicle"/>
    <property type="evidence" value="ECO:0007669"/>
    <property type="project" value="TreeGrafter"/>
</dbReference>
<dbReference type="OrthoDB" id="10067964at2759"/>